<dbReference type="EMBL" id="PITP01000621">
    <property type="protein sequence ID" value="PKD78450.1"/>
    <property type="molecule type" value="Genomic_DNA"/>
</dbReference>
<feature type="non-terminal residue" evidence="1">
    <location>
        <position position="112"/>
    </location>
</feature>
<dbReference type="Proteomes" id="UP000233549">
    <property type="component" value="Unassembled WGS sequence"/>
</dbReference>
<organism evidence="1 2">
    <name type="scientific">Escherichia coli</name>
    <dbReference type="NCBI Taxonomy" id="562"/>
    <lineage>
        <taxon>Bacteria</taxon>
        <taxon>Pseudomonadati</taxon>
        <taxon>Pseudomonadota</taxon>
        <taxon>Gammaproteobacteria</taxon>
        <taxon>Enterobacterales</taxon>
        <taxon>Enterobacteriaceae</taxon>
        <taxon>Escherichia</taxon>
    </lineage>
</organism>
<dbReference type="AlphaFoldDB" id="A0AAP8HTV3"/>
<evidence type="ECO:0000313" key="1">
    <source>
        <dbReference type="EMBL" id="PKD78450.1"/>
    </source>
</evidence>
<gene>
    <name evidence="1" type="ORF">CWS33_30220</name>
</gene>
<feature type="non-terminal residue" evidence="1">
    <location>
        <position position="1"/>
    </location>
</feature>
<accession>A0AAP8HTV3</accession>
<sequence length="112" mass="13005">LLQILQVLGTEMSESEIHLIQLRLIAQGKMLEIVTHKDVQATQLVVLAQIQRHQIFGTLDMQLLQEWIGREIQLLVSYLVEVDELQQRILAHVEFLLAIPRIAQDTQVRTFR</sequence>
<evidence type="ECO:0000313" key="2">
    <source>
        <dbReference type="Proteomes" id="UP000233549"/>
    </source>
</evidence>
<proteinExistence type="predicted"/>
<name>A0AAP8HTV3_ECOLX</name>
<comment type="caution">
    <text evidence="1">The sequence shown here is derived from an EMBL/GenBank/DDBJ whole genome shotgun (WGS) entry which is preliminary data.</text>
</comment>
<protein>
    <submittedName>
        <fullName evidence="1">Uncharacterized protein</fullName>
    </submittedName>
</protein>
<reference evidence="1 2" key="1">
    <citation type="submission" date="2017-12" db="EMBL/GenBank/DDBJ databases">
        <title>Rapid rising of carbapenem-resistant Enterobacteriaceae(CRE) and emergence of colistin resistance genemcr-1 in CRE in the hospital of Henan, China.</title>
        <authorList>
            <person name="Sun Q."/>
            <person name="Zhang R."/>
            <person name="Li Y."/>
            <person name="Shen Y."/>
            <person name="Zhang Y."/>
            <person name="Yang J."/>
            <person name="Shu L."/>
            <person name="Zhou H."/>
            <person name="Wang Y."/>
            <person name="Wang B."/>
            <person name="Shen Z."/>
        </authorList>
    </citation>
    <scope>NUCLEOTIDE SEQUENCE [LARGE SCALE GENOMIC DNA]</scope>
    <source>
        <strain evidence="1 2">3512</strain>
    </source>
</reference>